<dbReference type="Ensembl" id="ENSNFUT00015020832.1">
    <property type="protein sequence ID" value="ENSNFUP00015019904.1"/>
    <property type="gene ID" value="ENSNFUG00015009632.1"/>
</dbReference>
<keyword evidence="4" id="KW-1185">Reference proteome</keyword>
<evidence type="ECO:0000313" key="4">
    <source>
        <dbReference type="Proteomes" id="UP000694548"/>
    </source>
</evidence>
<dbReference type="Gene3D" id="3.10.100.10">
    <property type="entry name" value="Mannose-Binding Protein A, subunit A"/>
    <property type="match status" value="2"/>
</dbReference>
<dbReference type="SUPFAM" id="SSF56436">
    <property type="entry name" value="C-type lectin-like"/>
    <property type="match status" value="1"/>
</dbReference>
<dbReference type="InterPro" id="IPR001304">
    <property type="entry name" value="C-type_lectin-like"/>
</dbReference>
<dbReference type="Pfam" id="PF00059">
    <property type="entry name" value="Lectin_C"/>
    <property type="match status" value="1"/>
</dbReference>
<feature type="domain" description="C-type lectin" evidence="2">
    <location>
        <begin position="69"/>
        <end position="185"/>
    </location>
</feature>
<protein>
    <recommendedName>
        <fullName evidence="2">C-type lectin domain-containing protein</fullName>
    </recommendedName>
</protein>
<accession>A0A8C6LGX1</accession>
<dbReference type="PROSITE" id="PS00615">
    <property type="entry name" value="C_TYPE_LECTIN_1"/>
    <property type="match status" value="1"/>
</dbReference>
<reference evidence="3" key="1">
    <citation type="submission" date="2014-08" db="EMBL/GenBank/DDBJ databases">
        <authorList>
            <person name="Senf B."/>
            <person name="Petzold A."/>
            <person name="Downie B.R."/>
            <person name="Koch P."/>
            <person name="Platzer M."/>
        </authorList>
    </citation>
    <scope>NUCLEOTIDE SEQUENCE [LARGE SCALE GENOMIC DNA]</scope>
    <source>
        <strain evidence="3">GRZ</strain>
    </source>
</reference>
<organism evidence="3 4">
    <name type="scientific">Nothobranchius furzeri</name>
    <name type="common">Turquoise killifish</name>
    <dbReference type="NCBI Taxonomy" id="105023"/>
    <lineage>
        <taxon>Eukaryota</taxon>
        <taxon>Metazoa</taxon>
        <taxon>Chordata</taxon>
        <taxon>Craniata</taxon>
        <taxon>Vertebrata</taxon>
        <taxon>Euteleostomi</taxon>
        <taxon>Actinopterygii</taxon>
        <taxon>Neopterygii</taxon>
        <taxon>Teleostei</taxon>
        <taxon>Neoteleostei</taxon>
        <taxon>Acanthomorphata</taxon>
        <taxon>Ovalentaria</taxon>
        <taxon>Atherinomorphae</taxon>
        <taxon>Cyprinodontiformes</taxon>
        <taxon>Nothobranchiidae</taxon>
        <taxon>Nothobranchius</taxon>
    </lineage>
</organism>
<dbReference type="GeneTree" id="ENSGT00940000163460"/>
<reference evidence="3" key="2">
    <citation type="submission" date="2025-08" db="UniProtKB">
        <authorList>
            <consortium name="Ensembl"/>
        </authorList>
    </citation>
    <scope>IDENTIFICATION</scope>
</reference>
<dbReference type="InterPro" id="IPR016187">
    <property type="entry name" value="CTDL_fold"/>
</dbReference>
<reference evidence="3" key="3">
    <citation type="submission" date="2025-09" db="UniProtKB">
        <authorList>
            <consortium name="Ensembl"/>
        </authorList>
    </citation>
    <scope>IDENTIFICATION</scope>
</reference>
<dbReference type="SMART" id="SM00034">
    <property type="entry name" value="CLECT"/>
    <property type="match status" value="1"/>
</dbReference>
<dbReference type="PROSITE" id="PS50041">
    <property type="entry name" value="C_TYPE_LECTIN_2"/>
    <property type="match status" value="1"/>
</dbReference>
<evidence type="ECO:0000259" key="2">
    <source>
        <dbReference type="PROSITE" id="PS50041"/>
    </source>
</evidence>
<dbReference type="InterPro" id="IPR016186">
    <property type="entry name" value="C-type_lectin-like/link_sf"/>
</dbReference>
<proteinExistence type="predicted"/>
<dbReference type="PANTHER" id="PTHR45784">
    <property type="entry name" value="C-TYPE LECTIN DOMAIN FAMILY 20 MEMBER A-RELATED"/>
    <property type="match status" value="1"/>
</dbReference>
<sequence length="185" mass="21516">MTGQNSKRGWIGAYWDANFQMWKWSDGENVTYDNNLDLSYSGGTSPPHLKDNVRWKNDGWEWDDGGHKNDFFCFNLTLVQEEKTWEEALEHCSEKHSNFTSLLSETENILATKEISQTSVTERVWIGLRYLEDSWLWVNGDPLMYQAWSQGGDQLCPMMRRCGALTKDGAWESRDCLEKLHFICA</sequence>
<dbReference type="PANTHER" id="PTHR45784:SF8">
    <property type="entry name" value="C-TYPE MANNOSE RECEPTOR 2-RELATED"/>
    <property type="match status" value="1"/>
</dbReference>
<dbReference type="InterPro" id="IPR018378">
    <property type="entry name" value="C-type_lectin_CS"/>
</dbReference>
<evidence type="ECO:0000313" key="3">
    <source>
        <dbReference type="Ensembl" id="ENSNFUP00015019904.1"/>
    </source>
</evidence>
<dbReference type="Proteomes" id="UP000694548">
    <property type="component" value="Chromosome sgr08"/>
</dbReference>
<keyword evidence="1" id="KW-1015">Disulfide bond</keyword>
<dbReference type="AlphaFoldDB" id="A0A8C6LGX1"/>
<name>A0A8C6LGX1_NOTFU</name>
<evidence type="ECO:0000256" key="1">
    <source>
        <dbReference type="ARBA" id="ARBA00023157"/>
    </source>
</evidence>